<dbReference type="SUPFAM" id="SSF54534">
    <property type="entry name" value="FKBP-like"/>
    <property type="match status" value="1"/>
</dbReference>
<dbReference type="PROSITE" id="PS50059">
    <property type="entry name" value="FKBP_PPIASE"/>
    <property type="match status" value="1"/>
</dbReference>
<dbReference type="RefSeq" id="WP_155168282.1">
    <property type="nucleotide sequence ID" value="NZ_WNCA01000025.1"/>
</dbReference>
<feature type="signal peptide" evidence="8">
    <location>
        <begin position="1"/>
        <end position="23"/>
    </location>
</feature>
<comment type="caution">
    <text evidence="9">The sequence shown here is derived from an EMBL/GenBank/DDBJ whole genome shotgun (WGS) entry which is preliminary data.</text>
</comment>
<dbReference type="Gene3D" id="1.10.287.460">
    <property type="entry name" value="Peptidyl-prolyl cis-trans isomerase, FKBP-type, N-terminal domain"/>
    <property type="match status" value="1"/>
</dbReference>
<dbReference type="EC" id="5.2.1.8" evidence="6"/>
<dbReference type="Pfam" id="PF01346">
    <property type="entry name" value="FKBP_N"/>
    <property type="match status" value="1"/>
</dbReference>
<sequence length="264" mass="28400">MSILKKTMLSVALTFVFVGSAFAQDMTPEAKESYSLGASLGNYLSSQVFKQSELGAPVNMDLVVEGLMDALKNKSKLSEEEIVTSLNTRAEKLNQLHEAKVKEVKEKNRGESLAYLEKNKKKKGVKVLASGVQYEELKAGTGPSPKEEDVVTMVYVGKLVNGTPFTNAEGTPAEEKDVVMTLIPGFKEGLSQMKEGGKAVFVIPADKGYGENGAGPVPPESALIFEVTLKKVEKPGANKESNQAMPAGHPPMNGSRPKMAWPHS</sequence>
<dbReference type="InterPro" id="IPR000774">
    <property type="entry name" value="PPIase_FKBP_N"/>
</dbReference>
<comment type="similarity">
    <text evidence="2 6">Belongs to the FKBP-type PPIase family.</text>
</comment>
<evidence type="ECO:0000256" key="4">
    <source>
        <dbReference type="ARBA" id="ARBA00023235"/>
    </source>
</evidence>
<evidence type="ECO:0000256" key="2">
    <source>
        <dbReference type="ARBA" id="ARBA00006577"/>
    </source>
</evidence>
<organism evidence="9 10">
    <name type="scientific">Parasutterella excrementihominis</name>
    <dbReference type="NCBI Taxonomy" id="487175"/>
    <lineage>
        <taxon>Bacteria</taxon>
        <taxon>Pseudomonadati</taxon>
        <taxon>Pseudomonadota</taxon>
        <taxon>Betaproteobacteria</taxon>
        <taxon>Burkholderiales</taxon>
        <taxon>Sutterellaceae</taxon>
        <taxon>Parasutterella</taxon>
    </lineage>
</organism>
<dbReference type="GO" id="GO:0003755">
    <property type="term" value="F:peptidyl-prolyl cis-trans isomerase activity"/>
    <property type="evidence" value="ECO:0007669"/>
    <property type="project" value="UniProtKB-UniRule"/>
</dbReference>
<dbReference type="PANTHER" id="PTHR43811:SF19">
    <property type="entry name" value="39 KDA FK506-BINDING NUCLEAR PROTEIN"/>
    <property type="match status" value="1"/>
</dbReference>
<evidence type="ECO:0000256" key="3">
    <source>
        <dbReference type="ARBA" id="ARBA00023110"/>
    </source>
</evidence>
<evidence type="ECO:0000313" key="9">
    <source>
        <dbReference type="EMBL" id="MTU43669.1"/>
    </source>
</evidence>
<dbReference type="InterPro" id="IPR036944">
    <property type="entry name" value="PPIase_FKBP_N_sf"/>
</dbReference>
<evidence type="ECO:0000256" key="8">
    <source>
        <dbReference type="SAM" id="SignalP"/>
    </source>
</evidence>
<evidence type="ECO:0000313" key="10">
    <source>
        <dbReference type="Proteomes" id="UP000462362"/>
    </source>
</evidence>
<feature type="region of interest" description="Disordered" evidence="7">
    <location>
        <begin position="235"/>
        <end position="264"/>
    </location>
</feature>
<keyword evidence="3 5" id="KW-0697">Rotamase</keyword>
<dbReference type="GO" id="GO:0006457">
    <property type="term" value="P:protein folding"/>
    <property type="evidence" value="ECO:0007669"/>
    <property type="project" value="InterPro"/>
</dbReference>
<dbReference type="PANTHER" id="PTHR43811">
    <property type="entry name" value="FKBP-TYPE PEPTIDYL-PROLYL CIS-TRANS ISOMERASE FKPA"/>
    <property type="match status" value="1"/>
</dbReference>
<protein>
    <recommendedName>
        <fullName evidence="6">Peptidyl-prolyl cis-trans isomerase</fullName>
        <ecNumber evidence="6">5.2.1.8</ecNumber>
    </recommendedName>
</protein>
<evidence type="ECO:0000256" key="1">
    <source>
        <dbReference type="ARBA" id="ARBA00000971"/>
    </source>
</evidence>
<accession>A0A6I3SBP0</accession>
<proteinExistence type="inferred from homology"/>
<evidence type="ECO:0000256" key="5">
    <source>
        <dbReference type="PROSITE-ProRule" id="PRU00277"/>
    </source>
</evidence>
<dbReference type="InterPro" id="IPR046357">
    <property type="entry name" value="PPIase_dom_sf"/>
</dbReference>
<evidence type="ECO:0000256" key="6">
    <source>
        <dbReference type="RuleBase" id="RU003915"/>
    </source>
</evidence>
<dbReference type="AlphaFoldDB" id="A0A6I3SBP0"/>
<gene>
    <name evidence="9" type="ORF">GMD42_08550</name>
</gene>
<evidence type="ECO:0000256" key="7">
    <source>
        <dbReference type="SAM" id="MobiDB-lite"/>
    </source>
</evidence>
<dbReference type="Gene3D" id="3.10.50.40">
    <property type="match status" value="1"/>
</dbReference>
<dbReference type="Pfam" id="PF00254">
    <property type="entry name" value="FKBP_C"/>
    <property type="match status" value="1"/>
</dbReference>
<dbReference type="EMBL" id="WNCL01000025">
    <property type="protein sequence ID" value="MTU43669.1"/>
    <property type="molecule type" value="Genomic_DNA"/>
</dbReference>
<comment type="catalytic activity">
    <reaction evidence="1 5 6">
        <text>[protein]-peptidylproline (omega=180) = [protein]-peptidylproline (omega=0)</text>
        <dbReference type="Rhea" id="RHEA:16237"/>
        <dbReference type="Rhea" id="RHEA-COMP:10747"/>
        <dbReference type="Rhea" id="RHEA-COMP:10748"/>
        <dbReference type="ChEBI" id="CHEBI:83833"/>
        <dbReference type="ChEBI" id="CHEBI:83834"/>
        <dbReference type="EC" id="5.2.1.8"/>
    </reaction>
</comment>
<keyword evidence="8" id="KW-0732">Signal</keyword>
<keyword evidence="4 5" id="KW-0413">Isomerase</keyword>
<reference evidence="9 10" key="1">
    <citation type="journal article" date="2019" name="Nat. Med.">
        <title>A library of human gut bacterial isolates paired with longitudinal multiomics data enables mechanistic microbiome research.</title>
        <authorList>
            <person name="Poyet M."/>
            <person name="Groussin M."/>
            <person name="Gibbons S.M."/>
            <person name="Avila-Pacheco J."/>
            <person name="Jiang X."/>
            <person name="Kearney S.M."/>
            <person name="Perrotta A.R."/>
            <person name="Berdy B."/>
            <person name="Zhao S."/>
            <person name="Lieberman T.D."/>
            <person name="Swanson P.K."/>
            <person name="Smith M."/>
            <person name="Roesemann S."/>
            <person name="Alexander J.E."/>
            <person name="Rich S.A."/>
            <person name="Livny J."/>
            <person name="Vlamakis H."/>
            <person name="Clish C."/>
            <person name="Bullock K."/>
            <person name="Deik A."/>
            <person name="Scott J."/>
            <person name="Pierce K.A."/>
            <person name="Xavier R.J."/>
            <person name="Alm E.J."/>
        </authorList>
    </citation>
    <scope>NUCLEOTIDE SEQUENCE [LARGE SCALE GENOMIC DNA]</scope>
    <source>
        <strain evidence="9 10">BIOML-A2</strain>
    </source>
</reference>
<name>A0A6I3SBP0_9BURK</name>
<dbReference type="Proteomes" id="UP000462362">
    <property type="component" value="Unassembled WGS sequence"/>
</dbReference>
<feature type="chain" id="PRO_5035324032" description="Peptidyl-prolyl cis-trans isomerase" evidence="8">
    <location>
        <begin position="24"/>
        <end position="264"/>
    </location>
</feature>
<dbReference type="InterPro" id="IPR001179">
    <property type="entry name" value="PPIase_FKBP_dom"/>
</dbReference>